<dbReference type="AlphaFoldDB" id="X0S6Z6"/>
<accession>X0S6Z6</accession>
<gene>
    <name evidence="1" type="ORF">S01H1_07724</name>
</gene>
<comment type="caution">
    <text evidence="1">The sequence shown here is derived from an EMBL/GenBank/DDBJ whole genome shotgun (WGS) entry which is preliminary data.</text>
</comment>
<name>X0S6Z6_9ZZZZ</name>
<feature type="non-terminal residue" evidence="1">
    <location>
        <position position="72"/>
    </location>
</feature>
<proteinExistence type="predicted"/>
<protein>
    <submittedName>
        <fullName evidence="1">Uncharacterized protein</fullName>
    </submittedName>
</protein>
<sequence length="72" mass="7728">MQQELSGKVLKTLGIDKPLRRLPPKPKPGPSPLVAVLALRNLSTTAKLDPMESGFADILQANLGALEDVRLV</sequence>
<evidence type="ECO:0000313" key="1">
    <source>
        <dbReference type="EMBL" id="GAF70956.1"/>
    </source>
</evidence>
<dbReference type="EMBL" id="BARS01003968">
    <property type="protein sequence ID" value="GAF70956.1"/>
    <property type="molecule type" value="Genomic_DNA"/>
</dbReference>
<reference evidence="1" key="1">
    <citation type="journal article" date="2014" name="Front. Microbiol.">
        <title>High frequency of phylogenetically diverse reductive dehalogenase-homologous genes in deep subseafloor sedimentary metagenomes.</title>
        <authorList>
            <person name="Kawai M."/>
            <person name="Futagami T."/>
            <person name="Toyoda A."/>
            <person name="Takaki Y."/>
            <person name="Nishi S."/>
            <person name="Hori S."/>
            <person name="Arai W."/>
            <person name="Tsubouchi T."/>
            <person name="Morono Y."/>
            <person name="Uchiyama I."/>
            <person name="Ito T."/>
            <person name="Fujiyama A."/>
            <person name="Inagaki F."/>
            <person name="Takami H."/>
        </authorList>
    </citation>
    <scope>NUCLEOTIDE SEQUENCE</scope>
    <source>
        <strain evidence="1">Expedition CK06-06</strain>
    </source>
</reference>
<organism evidence="1">
    <name type="scientific">marine sediment metagenome</name>
    <dbReference type="NCBI Taxonomy" id="412755"/>
    <lineage>
        <taxon>unclassified sequences</taxon>
        <taxon>metagenomes</taxon>
        <taxon>ecological metagenomes</taxon>
    </lineage>
</organism>